<comment type="caution">
    <text evidence="2">The sequence shown here is derived from an EMBL/GenBank/DDBJ whole genome shotgun (WGS) entry which is preliminary data.</text>
</comment>
<dbReference type="Proteomes" id="UP001596312">
    <property type="component" value="Unassembled WGS sequence"/>
</dbReference>
<dbReference type="EMBL" id="JBHSXQ010000003">
    <property type="protein sequence ID" value="MFC6905926.1"/>
    <property type="molecule type" value="Genomic_DNA"/>
</dbReference>
<dbReference type="AlphaFoldDB" id="A0ABD5V8E3"/>
<dbReference type="RefSeq" id="WP_340604456.1">
    <property type="nucleotide sequence ID" value="NZ_JBBMXV010000003.1"/>
</dbReference>
<feature type="compositionally biased region" description="Polar residues" evidence="1">
    <location>
        <begin position="226"/>
        <end position="235"/>
    </location>
</feature>
<keyword evidence="3" id="KW-1185">Reference proteome</keyword>
<evidence type="ECO:0000313" key="3">
    <source>
        <dbReference type="Proteomes" id="UP001596312"/>
    </source>
</evidence>
<gene>
    <name evidence="2" type="ORF">ACFQGH_12060</name>
</gene>
<protein>
    <submittedName>
        <fullName evidence="2">Uncharacterized protein</fullName>
    </submittedName>
</protein>
<accession>A0ABD5V8E3</accession>
<feature type="region of interest" description="Disordered" evidence="1">
    <location>
        <begin position="135"/>
        <end position="160"/>
    </location>
</feature>
<feature type="region of interest" description="Disordered" evidence="1">
    <location>
        <begin position="201"/>
        <end position="259"/>
    </location>
</feature>
<proteinExistence type="predicted"/>
<sequence length="259" mass="28574">MATTTTDQRFDQSQLPALLGTLSTRLEEFETSITDGSDDETVAATAEELWTILEEAIDVIETIDFEGLSDAIDAEALPEAIDADRLADALETGDATEVLDLAALYEAVDLRMLWQAVDVPALRKEEHELQAEIDSFLGNDESEDESSESDESVLDETARSLAGAESRQQLLQAKIGAAIDAFRTALLAAHLRSRRLYEANRRSFDRSGSRNPSLTATMPRGPLPASASTRVSTVPTRARHSHTKGRPRIYGRRFERVRR</sequence>
<feature type="compositionally biased region" description="Acidic residues" evidence="1">
    <location>
        <begin position="140"/>
        <end position="154"/>
    </location>
</feature>
<feature type="compositionally biased region" description="Basic residues" evidence="1">
    <location>
        <begin position="237"/>
        <end position="259"/>
    </location>
</feature>
<organism evidence="2 3">
    <name type="scientific">Halalkalicoccus tibetensis</name>
    <dbReference type="NCBI Taxonomy" id="175632"/>
    <lineage>
        <taxon>Archaea</taxon>
        <taxon>Methanobacteriati</taxon>
        <taxon>Methanobacteriota</taxon>
        <taxon>Stenosarchaea group</taxon>
        <taxon>Halobacteria</taxon>
        <taxon>Halobacteriales</taxon>
        <taxon>Halococcaceae</taxon>
        <taxon>Halalkalicoccus</taxon>
    </lineage>
</organism>
<evidence type="ECO:0000313" key="2">
    <source>
        <dbReference type="EMBL" id="MFC6905926.1"/>
    </source>
</evidence>
<reference evidence="2 3" key="1">
    <citation type="journal article" date="2019" name="Int. J. Syst. Evol. Microbiol.">
        <title>The Global Catalogue of Microorganisms (GCM) 10K type strain sequencing project: providing services to taxonomists for standard genome sequencing and annotation.</title>
        <authorList>
            <consortium name="The Broad Institute Genomics Platform"/>
            <consortium name="The Broad Institute Genome Sequencing Center for Infectious Disease"/>
            <person name="Wu L."/>
            <person name="Ma J."/>
        </authorList>
    </citation>
    <scope>NUCLEOTIDE SEQUENCE [LARGE SCALE GENOMIC DNA]</scope>
    <source>
        <strain evidence="2 3">CGMCC 1.3240</strain>
    </source>
</reference>
<name>A0ABD5V8E3_9EURY</name>
<evidence type="ECO:0000256" key="1">
    <source>
        <dbReference type="SAM" id="MobiDB-lite"/>
    </source>
</evidence>